<accession>A0AAN6V5Y0</accession>
<dbReference type="AlphaFoldDB" id="A0AAN6V5Y0"/>
<protein>
    <submittedName>
        <fullName evidence="3">Uncharacterized protein</fullName>
    </submittedName>
</protein>
<feature type="region of interest" description="Disordered" evidence="1">
    <location>
        <begin position="115"/>
        <end position="219"/>
    </location>
</feature>
<organism evidence="3 4">
    <name type="scientific">Dichotomopilus funicola</name>
    <dbReference type="NCBI Taxonomy" id="1934379"/>
    <lineage>
        <taxon>Eukaryota</taxon>
        <taxon>Fungi</taxon>
        <taxon>Dikarya</taxon>
        <taxon>Ascomycota</taxon>
        <taxon>Pezizomycotina</taxon>
        <taxon>Sordariomycetes</taxon>
        <taxon>Sordariomycetidae</taxon>
        <taxon>Sordariales</taxon>
        <taxon>Chaetomiaceae</taxon>
        <taxon>Dichotomopilus</taxon>
    </lineage>
</organism>
<reference evidence="3" key="1">
    <citation type="journal article" date="2023" name="Mol. Phylogenet. Evol.">
        <title>Genome-scale phylogeny and comparative genomics of the fungal order Sordariales.</title>
        <authorList>
            <person name="Hensen N."/>
            <person name="Bonometti L."/>
            <person name="Westerberg I."/>
            <person name="Brannstrom I.O."/>
            <person name="Guillou S."/>
            <person name="Cros-Aarteil S."/>
            <person name="Calhoun S."/>
            <person name="Haridas S."/>
            <person name="Kuo A."/>
            <person name="Mondo S."/>
            <person name="Pangilinan J."/>
            <person name="Riley R."/>
            <person name="LaButti K."/>
            <person name="Andreopoulos B."/>
            <person name="Lipzen A."/>
            <person name="Chen C."/>
            <person name="Yan M."/>
            <person name="Daum C."/>
            <person name="Ng V."/>
            <person name="Clum A."/>
            <person name="Steindorff A."/>
            <person name="Ohm R.A."/>
            <person name="Martin F."/>
            <person name="Silar P."/>
            <person name="Natvig D.O."/>
            <person name="Lalanne C."/>
            <person name="Gautier V."/>
            <person name="Ament-Velasquez S.L."/>
            <person name="Kruys A."/>
            <person name="Hutchinson M.I."/>
            <person name="Powell A.J."/>
            <person name="Barry K."/>
            <person name="Miller A.N."/>
            <person name="Grigoriev I.V."/>
            <person name="Debuchy R."/>
            <person name="Gladieux P."/>
            <person name="Hiltunen Thoren M."/>
            <person name="Johannesson H."/>
        </authorList>
    </citation>
    <scope>NUCLEOTIDE SEQUENCE</scope>
    <source>
        <strain evidence="3">CBS 141.50</strain>
    </source>
</reference>
<dbReference type="EMBL" id="MU853569">
    <property type="protein sequence ID" value="KAK4145397.1"/>
    <property type="molecule type" value="Genomic_DNA"/>
</dbReference>
<dbReference type="RefSeq" id="XP_062638768.1">
    <property type="nucleotide sequence ID" value="XM_062780091.1"/>
</dbReference>
<keyword evidence="2" id="KW-1133">Transmembrane helix</keyword>
<feature type="transmembrane region" description="Helical" evidence="2">
    <location>
        <begin position="227"/>
        <end position="248"/>
    </location>
</feature>
<feature type="compositionally biased region" description="Polar residues" evidence="1">
    <location>
        <begin position="136"/>
        <end position="152"/>
    </location>
</feature>
<evidence type="ECO:0000313" key="3">
    <source>
        <dbReference type="EMBL" id="KAK4145397.1"/>
    </source>
</evidence>
<comment type="caution">
    <text evidence="3">The sequence shown here is derived from an EMBL/GenBank/DDBJ whole genome shotgun (WGS) entry which is preliminary data.</text>
</comment>
<sequence length="317" mass="33066">MSCAANYVLCPQPNIPSNFCCPTDTTCNLLAGGTTVLCCPSRSSCERIAPIVCNVSLMDAETDPESTVKTTALNSTLAACGGTTCCPFGYDCVSNGDPEANGGFGELCVVKKDQSVKPPVRSETATGSGSRPPPTTATSDTGVPGQSTTMTGSSVETTASSVETTASSPETTATETRLSDTAATPSPSRTSGRNTANPSNGADNLNNSSPSDDSSSTAATDNNTLRIVIPVVVCVVLACFLAGGIWAWKRRRTRQNKKRASQTRFEKVELDAEGCEIIGKGVRHELAGRRSVKHELEVIMDPVELPASPIPRAKARV</sequence>
<evidence type="ECO:0000256" key="2">
    <source>
        <dbReference type="SAM" id="Phobius"/>
    </source>
</evidence>
<keyword evidence="4" id="KW-1185">Reference proteome</keyword>
<evidence type="ECO:0000313" key="4">
    <source>
        <dbReference type="Proteomes" id="UP001302676"/>
    </source>
</evidence>
<reference evidence="3" key="2">
    <citation type="submission" date="2023-05" db="EMBL/GenBank/DDBJ databases">
        <authorList>
            <consortium name="Lawrence Berkeley National Laboratory"/>
            <person name="Steindorff A."/>
            <person name="Hensen N."/>
            <person name="Bonometti L."/>
            <person name="Westerberg I."/>
            <person name="Brannstrom I.O."/>
            <person name="Guillou S."/>
            <person name="Cros-Aarteil S."/>
            <person name="Calhoun S."/>
            <person name="Haridas S."/>
            <person name="Kuo A."/>
            <person name="Mondo S."/>
            <person name="Pangilinan J."/>
            <person name="Riley R."/>
            <person name="Labutti K."/>
            <person name="Andreopoulos B."/>
            <person name="Lipzen A."/>
            <person name="Chen C."/>
            <person name="Yanf M."/>
            <person name="Daum C."/>
            <person name="Ng V."/>
            <person name="Clum A."/>
            <person name="Ohm R."/>
            <person name="Martin F."/>
            <person name="Silar P."/>
            <person name="Natvig D."/>
            <person name="Lalanne C."/>
            <person name="Gautier V."/>
            <person name="Ament-Velasquez S.L."/>
            <person name="Kruys A."/>
            <person name="Hutchinson M.I."/>
            <person name="Powell A.J."/>
            <person name="Barry K."/>
            <person name="Miller A.N."/>
            <person name="Grigoriev I.V."/>
            <person name="Debuchy R."/>
            <person name="Gladieux P."/>
            <person name="Thoren M.H."/>
            <person name="Johannesson H."/>
        </authorList>
    </citation>
    <scope>NUCLEOTIDE SEQUENCE</scope>
    <source>
        <strain evidence="3">CBS 141.50</strain>
    </source>
</reference>
<keyword evidence="2" id="KW-0472">Membrane</keyword>
<proteinExistence type="predicted"/>
<gene>
    <name evidence="3" type="ORF">C8A04DRAFT_26906</name>
</gene>
<feature type="compositionally biased region" description="Polar residues" evidence="1">
    <location>
        <begin position="179"/>
        <end position="201"/>
    </location>
</feature>
<feature type="compositionally biased region" description="Low complexity" evidence="1">
    <location>
        <begin position="202"/>
        <end position="219"/>
    </location>
</feature>
<dbReference type="GeneID" id="87816704"/>
<name>A0AAN6V5Y0_9PEZI</name>
<dbReference type="Proteomes" id="UP001302676">
    <property type="component" value="Unassembled WGS sequence"/>
</dbReference>
<feature type="compositionally biased region" description="Low complexity" evidence="1">
    <location>
        <begin position="153"/>
        <end position="176"/>
    </location>
</feature>
<evidence type="ECO:0000256" key="1">
    <source>
        <dbReference type="SAM" id="MobiDB-lite"/>
    </source>
</evidence>
<keyword evidence="2" id="KW-0812">Transmembrane</keyword>